<keyword evidence="1" id="KW-0732">Signal</keyword>
<comment type="caution">
    <text evidence="2">The sequence shown here is derived from an EMBL/GenBank/DDBJ whole genome shotgun (WGS) entry which is preliminary data.</text>
</comment>
<evidence type="ECO:0000313" key="2">
    <source>
        <dbReference type="EMBL" id="GAA2240109.1"/>
    </source>
</evidence>
<keyword evidence="3" id="KW-1185">Reference proteome</keyword>
<evidence type="ECO:0000313" key="3">
    <source>
        <dbReference type="Proteomes" id="UP001500929"/>
    </source>
</evidence>
<gene>
    <name evidence="2" type="ORF">GCM10009851_26900</name>
</gene>
<feature type="chain" id="PRO_5047043236" description="Lipoprotein" evidence="1">
    <location>
        <begin position="21"/>
        <end position="141"/>
    </location>
</feature>
<sequence length="141" mass="15022">MKMRKLLPVTAVAAFALALAGCTVTGPTENFSGFPDEERLVHEIEGGDEAVQAFWMQEGSQLGIAISGSSTCPVIGSDIKVIEEAGEGNTVEITTVPIPENQICTMDYVPHTSVFWTPAKVSTAEPLTIRVQGEEITLATK</sequence>
<dbReference type="PROSITE" id="PS51257">
    <property type="entry name" value="PROKAR_LIPOPROTEIN"/>
    <property type="match status" value="1"/>
</dbReference>
<dbReference type="Proteomes" id="UP001500929">
    <property type="component" value="Unassembled WGS sequence"/>
</dbReference>
<evidence type="ECO:0008006" key="4">
    <source>
        <dbReference type="Google" id="ProtNLM"/>
    </source>
</evidence>
<dbReference type="EMBL" id="BAAAQY010000008">
    <property type="protein sequence ID" value="GAA2240109.1"/>
    <property type="molecule type" value="Genomic_DNA"/>
</dbReference>
<proteinExistence type="predicted"/>
<evidence type="ECO:0000256" key="1">
    <source>
        <dbReference type="SAM" id="SignalP"/>
    </source>
</evidence>
<accession>A0ABP5QR01</accession>
<feature type="signal peptide" evidence="1">
    <location>
        <begin position="1"/>
        <end position="20"/>
    </location>
</feature>
<dbReference type="RefSeq" id="WP_259480117.1">
    <property type="nucleotide sequence ID" value="NZ_BAAAQY010000008.1"/>
</dbReference>
<organism evidence="2 3">
    <name type="scientific">Herbiconiux moechotypicola</name>
    <dbReference type="NCBI Taxonomy" id="637393"/>
    <lineage>
        <taxon>Bacteria</taxon>
        <taxon>Bacillati</taxon>
        <taxon>Actinomycetota</taxon>
        <taxon>Actinomycetes</taxon>
        <taxon>Micrococcales</taxon>
        <taxon>Microbacteriaceae</taxon>
        <taxon>Herbiconiux</taxon>
    </lineage>
</organism>
<reference evidence="3" key="1">
    <citation type="journal article" date="2019" name="Int. J. Syst. Evol. Microbiol.">
        <title>The Global Catalogue of Microorganisms (GCM) 10K type strain sequencing project: providing services to taxonomists for standard genome sequencing and annotation.</title>
        <authorList>
            <consortium name="The Broad Institute Genomics Platform"/>
            <consortium name="The Broad Institute Genome Sequencing Center for Infectious Disease"/>
            <person name="Wu L."/>
            <person name="Ma J."/>
        </authorList>
    </citation>
    <scope>NUCLEOTIDE SEQUENCE [LARGE SCALE GENOMIC DNA]</scope>
    <source>
        <strain evidence="3">JCM 16117</strain>
    </source>
</reference>
<name>A0ABP5QR01_9MICO</name>
<protein>
    <recommendedName>
        <fullName evidence="4">Lipoprotein</fullName>
    </recommendedName>
</protein>